<organism evidence="2 3">
    <name type="scientific">Gloeobacter morelensis MG652769</name>
    <dbReference type="NCBI Taxonomy" id="2781736"/>
    <lineage>
        <taxon>Bacteria</taxon>
        <taxon>Bacillati</taxon>
        <taxon>Cyanobacteriota</taxon>
        <taxon>Cyanophyceae</taxon>
        <taxon>Gloeobacterales</taxon>
        <taxon>Gloeobacteraceae</taxon>
        <taxon>Gloeobacter</taxon>
        <taxon>Gloeobacter morelensis</taxon>
    </lineage>
</organism>
<dbReference type="RefSeq" id="WP_230840896.1">
    <property type="nucleotide sequence ID" value="NZ_CP063845.1"/>
</dbReference>
<reference evidence="2 3" key="1">
    <citation type="journal article" date="2021" name="Genome Biol. Evol.">
        <title>Complete Genome Sequencing of a Novel Gloeobacter Species from a Waterfall Cave in Mexico.</title>
        <authorList>
            <person name="Saw J.H."/>
            <person name="Cardona T."/>
            <person name="Montejano G."/>
        </authorList>
    </citation>
    <scope>NUCLEOTIDE SEQUENCE [LARGE SCALE GENOMIC DNA]</scope>
    <source>
        <strain evidence="2">MG652769</strain>
    </source>
</reference>
<dbReference type="PANTHER" id="PTHR34219:SF3">
    <property type="entry name" value="BLL7967 PROTEIN"/>
    <property type="match status" value="1"/>
</dbReference>
<name>A0ABY3PJH4_9CYAN</name>
<proteinExistence type="predicted"/>
<sequence length="164" mass="17862">MRPCTRLCDPFLVAGQCGRTGQRSGEKHAALRFLDLDRPGAADCQRSASEHGACPGLSAGGRFPIQGDNTLTIYGKGSHPFMAEGFNSVALNAYDGRVLKVLQGQEADAGLQAYALLDPLHFGYWGGLPIKILYFLGGLTPAVLSISGFLIWLSRRRKRRNRDR</sequence>
<keyword evidence="1" id="KW-0472">Membrane</keyword>
<keyword evidence="3" id="KW-1185">Reference proteome</keyword>
<evidence type="ECO:0000313" key="2">
    <source>
        <dbReference type="EMBL" id="UFP93841.1"/>
    </source>
</evidence>
<keyword evidence="1" id="KW-0812">Transmembrane</keyword>
<accession>A0ABY3PJH4</accession>
<feature type="transmembrane region" description="Helical" evidence="1">
    <location>
        <begin position="132"/>
        <end position="154"/>
    </location>
</feature>
<dbReference type="PANTHER" id="PTHR34219">
    <property type="entry name" value="IRON-REGULATED INNER MEMBRANE PROTEIN-RELATED"/>
    <property type="match status" value="1"/>
</dbReference>
<dbReference type="Proteomes" id="UP001054846">
    <property type="component" value="Chromosome"/>
</dbReference>
<dbReference type="Pfam" id="PF03929">
    <property type="entry name" value="PepSY_TM"/>
    <property type="match status" value="1"/>
</dbReference>
<dbReference type="InterPro" id="IPR005625">
    <property type="entry name" value="PepSY-ass_TM"/>
</dbReference>
<protein>
    <submittedName>
        <fullName evidence="2">PepSY domain-containing protein</fullName>
    </submittedName>
</protein>
<evidence type="ECO:0000313" key="3">
    <source>
        <dbReference type="Proteomes" id="UP001054846"/>
    </source>
</evidence>
<gene>
    <name evidence="2" type="ORF">ISF26_19000</name>
</gene>
<keyword evidence="1" id="KW-1133">Transmembrane helix</keyword>
<evidence type="ECO:0000256" key="1">
    <source>
        <dbReference type="SAM" id="Phobius"/>
    </source>
</evidence>
<dbReference type="EMBL" id="CP063845">
    <property type="protein sequence ID" value="UFP93841.1"/>
    <property type="molecule type" value="Genomic_DNA"/>
</dbReference>